<dbReference type="Pfam" id="PF00171">
    <property type="entry name" value="Aldedh"/>
    <property type="match status" value="1"/>
</dbReference>
<protein>
    <submittedName>
        <fullName evidence="4">Succinate-semialdehyde dehydrogenase/glutarate-semialdehyde dehydrogenase</fullName>
        <ecNumber evidence="4">1.2.1.16</ecNumber>
        <ecNumber evidence="4">1.2.1.20</ecNumber>
        <ecNumber evidence="4">1.2.1.79</ecNumber>
    </submittedName>
</protein>
<dbReference type="PANTHER" id="PTHR43353">
    <property type="entry name" value="SUCCINATE-SEMIALDEHYDE DEHYDROGENASE, MITOCHONDRIAL"/>
    <property type="match status" value="1"/>
</dbReference>
<dbReference type="CDD" id="cd07103">
    <property type="entry name" value="ALDH_F5_SSADH_GabD"/>
    <property type="match status" value="1"/>
</dbReference>
<name>A0ABV2S6W6_BRAJP</name>
<evidence type="ECO:0000256" key="2">
    <source>
        <dbReference type="ARBA" id="ARBA00023002"/>
    </source>
</evidence>
<dbReference type="SUPFAM" id="SSF53720">
    <property type="entry name" value="ALDH-like"/>
    <property type="match status" value="1"/>
</dbReference>
<evidence type="ECO:0000313" key="4">
    <source>
        <dbReference type="EMBL" id="MET4724913.1"/>
    </source>
</evidence>
<dbReference type="GO" id="GO:0036243">
    <property type="term" value="F:succinate-semialdehyde dehydrogenase (NADP+) activity"/>
    <property type="evidence" value="ECO:0007669"/>
    <property type="project" value="UniProtKB-EC"/>
</dbReference>
<accession>A0ABV2S6W6</accession>
<dbReference type="EC" id="1.2.1.16" evidence="4"/>
<organism evidence="4 5">
    <name type="scientific">Bradyrhizobium japonicum</name>
    <dbReference type="NCBI Taxonomy" id="375"/>
    <lineage>
        <taxon>Bacteria</taxon>
        <taxon>Pseudomonadati</taxon>
        <taxon>Pseudomonadota</taxon>
        <taxon>Alphaproteobacteria</taxon>
        <taxon>Hyphomicrobiales</taxon>
        <taxon>Nitrobacteraceae</taxon>
        <taxon>Bradyrhizobium</taxon>
    </lineage>
</organism>
<dbReference type="InterPro" id="IPR015590">
    <property type="entry name" value="Aldehyde_DH_dom"/>
</dbReference>
<evidence type="ECO:0000256" key="1">
    <source>
        <dbReference type="ARBA" id="ARBA00009986"/>
    </source>
</evidence>
<dbReference type="InterPro" id="IPR016163">
    <property type="entry name" value="Ald_DH_C"/>
</dbReference>
<evidence type="ECO:0000259" key="3">
    <source>
        <dbReference type="Pfam" id="PF00171"/>
    </source>
</evidence>
<dbReference type="EC" id="1.2.1.20" evidence="4"/>
<keyword evidence="2 4" id="KW-0560">Oxidoreductase</keyword>
<gene>
    <name evidence="4" type="ORF">ABIF63_009019</name>
</gene>
<dbReference type="PANTHER" id="PTHR43353:SF5">
    <property type="entry name" value="SUCCINATE-SEMIALDEHYDE DEHYDROGENASE, MITOCHONDRIAL"/>
    <property type="match status" value="1"/>
</dbReference>
<dbReference type="Gene3D" id="3.40.605.10">
    <property type="entry name" value="Aldehyde Dehydrogenase, Chain A, domain 1"/>
    <property type="match status" value="1"/>
</dbReference>
<feature type="domain" description="Aldehyde dehydrogenase" evidence="3">
    <location>
        <begin position="25"/>
        <end position="484"/>
    </location>
</feature>
<dbReference type="EC" id="1.2.1.79" evidence="4"/>
<proteinExistence type="inferred from homology"/>
<comment type="caution">
    <text evidence="4">The sequence shown here is derived from an EMBL/GenBank/DDBJ whole genome shotgun (WGS) entry which is preliminary data.</text>
</comment>
<dbReference type="InterPro" id="IPR050740">
    <property type="entry name" value="Aldehyde_DH_Superfamily"/>
</dbReference>
<dbReference type="InterPro" id="IPR016161">
    <property type="entry name" value="Ald_DH/histidinol_DH"/>
</dbReference>
<reference evidence="4 5" key="1">
    <citation type="submission" date="2024-06" db="EMBL/GenBank/DDBJ databases">
        <title>Genomic Encyclopedia of Type Strains, Phase V (KMG-V): Genome sequencing to study the core and pangenomes of soil and plant-associated prokaryotes.</title>
        <authorList>
            <person name="Whitman W."/>
        </authorList>
    </citation>
    <scope>NUCLEOTIDE SEQUENCE [LARGE SCALE GENOMIC DNA]</scope>
    <source>
        <strain evidence="4 5">USDA 160</strain>
    </source>
</reference>
<dbReference type="Proteomes" id="UP001549291">
    <property type="component" value="Unassembled WGS sequence"/>
</dbReference>
<comment type="similarity">
    <text evidence="1">Belongs to the aldehyde dehydrogenase family.</text>
</comment>
<dbReference type="EMBL" id="JBEPTQ010000002">
    <property type="protein sequence ID" value="MET4724913.1"/>
    <property type="molecule type" value="Genomic_DNA"/>
</dbReference>
<dbReference type="InterPro" id="IPR016162">
    <property type="entry name" value="Ald_DH_N"/>
</dbReference>
<evidence type="ECO:0000313" key="5">
    <source>
        <dbReference type="Proteomes" id="UP001549291"/>
    </source>
</evidence>
<dbReference type="Gene3D" id="3.40.309.10">
    <property type="entry name" value="Aldehyde Dehydrogenase, Chain A, domain 2"/>
    <property type="match status" value="1"/>
</dbReference>
<sequence length="503" mass="54410">MMRREQATQAEPVYPKIRMFIAGEWTEGGSDRSEKILNPATGQPIGETPYASRGDLDRAIMAAQEGFEIWRKVSAFDRYRTMRKAADLIRSRAAGIALIMTLEQGKPLTESSAESLLAADIIDWLSEEGRRAYGRIVPARFGNVVQLVTKEPVGPVAAFTPWNFPINQAVRKISASLAAGCSIIVKGPEETPASCMALVRSFADAGLPAGVINLVFGVPSEVSDYLIRHPIIRKVSFTGSTVVGKHLAALAGAHMKRTTMELGGHAPAIVFPDADVEKAARILSANKFRNAGQVCVSPTRFLVHDSIYEDFVKRFVAEASAIKVGNGLERDSRMGPLANSRRVDAMETLVADALDCGAQLRIGGKRIGNTGYFFEPTVLTDVPPQARIMNEEPFGPVAPIARFKTYDEVVAEANRLPYGLAAYAYTRSAATMAAIGADLQCGMVSINHHGLGLPEVPFGGTKESGFGSEGGLEAIEGYLDTKFVSQASWNRNTRYQTGAERLR</sequence>
<keyword evidence="5" id="KW-1185">Reference proteome</keyword>
<dbReference type="GO" id="GO:0102810">
    <property type="term" value="F:glutarate-semialdehyde dehydrogenase (NADP+) activity"/>
    <property type="evidence" value="ECO:0007669"/>
    <property type="project" value="UniProtKB-EC"/>
</dbReference>